<name>A0A2I0UF10_LIMLA</name>
<accession>A0A2I0UF10</accession>
<dbReference type="AlphaFoldDB" id="A0A2I0UF10"/>
<reference evidence="3" key="1">
    <citation type="submission" date="2017-11" db="EMBL/GenBank/DDBJ databases">
        <authorList>
            <person name="Lima N.C."/>
            <person name="Parody-Merino A.M."/>
            <person name="Battley P.F."/>
            <person name="Fidler A.E."/>
            <person name="Prosdocimi F."/>
        </authorList>
    </citation>
    <scope>NUCLEOTIDE SEQUENCE [LARGE SCALE GENOMIC DNA]</scope>
</reference>
<dbReference type="EMBL" id="KZ505814">
    <property type="protein sequence ID" value="PKU44635.1"/>
    <property type="molecule type" value="Genomic_DNA"/>
</dbReference>
<sequence length="358" mass="39586">MSLSITSSHLSNTSRDGDSNTSLDSPFQCLITLLVKKFFPISILNLPWHNLRPFPLVPSPVPWEKRLTPPLATPTFQVVTESEKVSPQPPFLQAEHLQLPQRLLTRLVLQTPHQLRCPSLDTLQPLNVFPFLRGPKLKTIFSVRPHQGRVQQQCTHFPSPAGHTVPDRDQDAVGLLGHLGTLLAHIHPAVDQHPQVLFHLAAPATLPPAWTVQGVGVTQVQDLALGFDEPHTIGLGPLIQPAQIPLQTLPTLKQINTPTQLGFICKLTEVHSILSSRSLIKMLKGTGPSTKPWRTPLMTGHQLDLTPFTTILWAQPPASFFFNPVKRMPVQATSSQLGQKNVIFRSKQLLEISGGDIR</sequence>
<evidence type="ECO:0000256" key="1">
    <source>
        <dbReference type="SAM" id="MobiDB-lite"/>
    </source>
</evidence>
<reference evidence="3" key="2">
    <citation type="submission" date="2017-12" db="EMBL/GenBank/DDBJ databases">
        <title>Genome sequence of the Bar-tailed Godwit (Limosa lapponica baueri).</title>
        <authorList>
            <person name="Lima N.C.B."/>
            <person name="Parody-Merino A.M."/>
            <person name="Battley P.F."/>
            <person name="Fidler A.E."/>
            <person name="Prosdocimi F."/>
        </authorList>
    </citation>
    <scope>NUCLEOTIDE SEQUENCE [LARGE SCALE GENOMIC DNA]</scope>
</reference>
<feature type="region of interest" description="Disordered" evidence="1">
    <location>
        <begin position="1"/>
        <end position="21"/>
    </location>
</feature>
<evidence type="ECO:0000313" key="3">
    <source>
        <dbReference type="Proteomes" id="UP000233556"/>
    </source>
</evidence>
<organism evidence="2 3">
    <name type="scientific">Limosa lapponica baueri</name>
    <dbReference type="NCBI Taxonomy" id="1758121"/>
    <lineage>
        <taxon>Eukaryota</taxon>
        <taxon>Metazoa</taxon>
        <taxon>Chordata</taxon>
        <taxon>Craniata</taxon>
        <taxon>Vertebrata</taxon>
        <taxon>Euteleostomi</taxon>
        <taxon>Archelosauria</taxon>
        <taxon>Archosauria</taxon>
        <taxon>Dinosauria</taxon>
        <taxon>Saurischia</taxon>
        <taxon>Theropoda</taxon>
        <taxon>Coelurosauria</taxon>
        <taxon>Aves</taxon>
        <taxon>Neognathae</taxon>
        <taxon>Neoaves</taxon>
        <taxon>Charadriiformes</taxon>
        <taxon>Scolopacidae</taxon>
        <taxon>Limosa</taxon>
    </lineage>
</organism>
<dbReference type="OrthoDB" id="9401836at2759"/>
<dbReference type="Proteomes" id="UP000233556">
    <property type="component" value="Unassembled WGS sequence"/>
</dbReference>
<protein>
    <submittedName>
        <fullName evidence="2">Uncharacterized protein</fullName>
    </submittedName>
</protein>
<keyword evidence="3" id="KW-1185">Reference proteome</keyword>
<evidence type="ECO:0000313" key="2">
    <source>
        <dbReference type="EMBL" id="PKU44635.1"/>
    </source>
</evidence>
<gene>
    <name evidence="2" type="ORF">llap_5071</name>
</gene>
<proteinExistence type="predicted"/>